<dbReference type="InterPro" id="IPR050300">
    <property type="entry name" value="GDXG_lipolytic_enzyme"/>
</dbReference>
<dbReference type="HOGENOM" id="CLU_042179_1_1_1"/>
<dbReference type="InterPro" id="IPR013094">
    <property type="entry name" value="AB_hydrolase_3"/>
</dbReference>
<keyword evidence="6" id="KW-1185">Reference proteome</keyword>
<feature type="domain" description="Alpha/beta hydrolase fold-3" evidence="4">
    <location>
        <begin position="69"/>
        <end position="283"/>
    </location>
</feature>
<keyword evidence="2" id="KW-0378">Hydrolase</keyword>
<dbReference type="Gene3D" id="3.40.50.1820">
    <property type="entry name" value="alpha/beta hydrolase"/>
    <property type="match status" value="1"/>
</dbReference>
<feature type="active site" evidence="3">
    <location>
        <position position="148"/>
    </location>
</feature>
<dbReference type="OMA" id="CNGANLL"/>
<evidence type="ECO:0000313" key="5">
    <source>
        <dbReference type="EMBL" id="KIV91824.1"/>
    </source>
</evidence>
<dbReference type="GO" id="GO:0016787">
    <property type="term" value="F:hydrolase activity"/>
    <property type="evidence" value="ECO:0007669"/>
    <property type="project" value="UniProtKB-KW"/>
</dbReference>
<sequence length="311" mass="33284">MASPSAYYMRNQALKAAMRSPNPPPLAPTREVVASHCQNLGIPVTYEELPDCEGAGIHWIGDRSPKTVMLYIHGGGLQLPALPGHVEFAVQTQRLMNSEGKSFALAFLEYGLTPQHKYPVQQIHAINAVNYLLSSGREASEIVIAGDSAGGALAISILAASLHQFPGVPSLELTSPLKGVILICPMVTFSTSAPSYKRNADNDWVIPEAGAAFVDALAAPPAGSMLSEPLRGAAKDWAGAPVKSILSLAGGYECFLDDIEAFVKVLEEAGLNVKKVVCPEQGHIECILDAQTKLEPRSMTTAIWDWLRETL</sequence>
<dbReference type="GeneID" id="27324166"/>
<organism evidence="5 6">
    <name type="scientific">Exophiala mesophila</name>
    <name type="common">Black yeast-like fungus</name>
    <dbReference type="NCBI Taxonomy" id="212818"/>
    <lineage>
        <taxon>Eukaryota</taxon>
        <taxon>Fungi</taxon>
        <taxon>Dikarya</taxon>
        <taxon>Ascomycota</taxon>
        <taxon>Pezizomycotina</taxon>
        <taxon>Eurotiomycetes</taxon>
        <taxon>Chaetothyriomycetidae</taxon>
        <taxon>Chaetothyriales</taxon>
        <taxon>Herpotrichiellaceae</taxon>
        <taxon>Exophiala</taxon>
    </lineage>
</organism>
<accession>A0A0D1ZD00</accession>
<dbReference type="PANTHER" id="PTHR48081:SF31">
    <property type="entry name" value="STERYL ACETYL HYDROLASE MUG81-RELATED"/>
    <property type="match status" value="1"/>
</dbReference>
<dbReference type="PANTHER" id="PTHR48081">
    <property type="entry name" value="AB HYDROLASE SUPERFAMILY PROTEIN C4A8.06C"/>
    <property type="match status" value="1"/>
</dbReference>
<dbReference type="EMBL" id="KN847523">
    <property type="protein sequence ID" value="KIV91824.1"/>
    <property type="molecule type" value="Genomic_DNA"/>
</dbReference>
<protein>
    <recommendedName>
        <fullName evidence="4">Alpha/beta hydrolase fold-3 domain-containing protein</fullName>
    </recommendedName>
</protein>
<dbReference type="InterPro" id="IPR033140">
    <property type="entry name" value="Lipase_GDXG_put_SER_AS"/>
</dbReference>
<dbReference type="Pfam" id="PF07859">
    <property type="entry name" value="Abhydrolase_3"/>
    <property type="match status" value="1"/>
</dbReference>
<evidence type="ECO:0000256" key="1">
    <source>
        <dbReference type="ARBA" id="ARBA00010515"/>
    </source>
</evidence>
<evidence type="ECO:0000313" key="6">
    <source>
        <dbReference type="Proteomes" id="UP000054302"/>
    </source>
</evidence>
<proteinExistence type="inferred from homology"/>
<comment type="similarity">
    <text evidence="1">Belongs to the 'GDXG' lipolytic enzyme family.</text>
</comment>
<dbReference type="InterPro" id="IPR029058">
    <property type="entry name" value="AB_hydrolase_fold"/>
</dbReference>
<dbReference type="AlphaFoldDB" id="A0A0D1ZD00"/>
<dbReference type="RefSeq" id="XP_016223398.1">
    <property type="nucleotide sequence ID" value="XM_016371105.1"/>
</dbReference>
<dbReference type="STRING" id="212818.A0A0D1ZD00"/>
<dbReference type="Proteomes" id="UP000054302">
    <property type="component" value="Unassembled WGS sequence"/>
</dbReference>
<name>A0A0D1ZD00_EXOME</name>
<dbReference type="VEuPathDB" id="FungiDB:PV10_06321"/>
<dbReference type="OrthoDB" id="2152029at2759"/>
<evidence type="ECO:0000256" key="3">
    <source>
        <dbReference type="PROSITE-ProRule" id="PRU10038"/>
    </source>
</evidence>
<evidence type="ECO:0000256" key="2">
    <source>
        <dbReference type="ARBA" id="ARBA00022801"/>
    </source>
</evidence>
<reference evidence="5 6" key="1">
    <citation type="submission" date="2015-01" db="EMBL/GenBank/DDBJ databases">
        <title>The Genome Sequence of Exophiala mesophila CBS40295.</title>
        <authorList>
            <consortium name="The Broad Institute Genomics Platform"/>
            <person name="Cuomo C."/>
            <person name="de Hoog S."/>
            <person name="Gorbushina A."/>
            <person name="Stielow B."/>
            <person name="Teixiera M."/>
            <person name="Abouelleil A."/>
            <person name="Chapman S.B."/>
            <person name="Priest M."/>
            <person name="Young S.K."/>
            <person name="Wortman J."/>
            <person name="Nusbaum C."/>
            <person name="Birren B."/>
        </authorList>
    </citation>
    <scope>NUCLEOTIDE SEQUENCE [LARGE SCALE GENOMIC DNA]</scope>
    <source>
        <strain evidence="5 6">CBS 40295</strain>
    </source>
</reference>
<gene>
    <name evidence="5" type="ORF">PV10_06321</name>
</gene>
<dbReference type="SUPFAM" id="SSF53474">
    <property type="entry name" value="alpha/beta-Hydrolases"/>
    <property type="match status" value="1"/>
</dbReference>
<dbReference type="PROSITE" id="PS01174">
    <property type="entry name" value="LIPASE_GDXG_SER"/>
    <property type="match status" value="1"/>
</dbReference>
<evidence type="ECO:0000259" key="4">
    <source>
        <dbReference type="Pfam" id="PF07859"/>
    </source>
</evidence>